<sequence>MIYAHQIFVCTNQKSSVGHDVAKALKHAIKDQDLKTVRTADGEKRRNAVQECDCLDRCKHCKKGNGAALVVYPDGVTYGDVQPRDCATIVREHLGGGRIVSSLLLSQ</sequence>
<dbReference type="SUPFAM" id="SSF52833">
    <property type="entry name" value="Thioredoxin-like"/>
    <property type="match status" value="1"/>
</dbReference>
<accession>A0A1G1TF65</accession>
<dbReference type="EMBL" id="MDZA01000277">
    <property type="protein sequence ID" value="OGX89522.1"/>
    <property type="molecule type" value="Genomic_DNA"/>
</dbReference>
<comment type="caution">
    <text evidence="1">The sequence shown here is derived from an EMBL/GenBank/DDBJ whole genome shotgun (WGS) entry which is preliminary data.</text>
</comment>
<gene>
    <name evidence="1" type="ORF">BEN49_08995</name>
</gene>
<dbReference type="Proteomes" id="UP000177506">
    <property type="component" value="Unassembled WGS sequence"/>
</dbReference>
<organism evidence="1 2">
    <name type="scientific">Hymenobacter coccineus</name>
    <dbReference type="NCBI Taxonomy" id="1908235"/>
    <lineage>
        <taxon>Bacteria</taxon>
        <taxon>Pseudomonadati</taxon>
        <taxon>Bacteroidota</taxon>
        <taxon>Cytophagia</taxon>
        <taxon>Cytophagales</taxon>
        <taxon>Hymenobacteraceae</taxon>
        <taxon>Hymenobacter</taxon>
    </lineage>
</organism>
<dbReference type="CDD" id="cd02980">
    <property type="entry name" value="TRX_Fd_family"/>
    <property type="match status" value="1"/>
</dbReference>
<dbReference type="AlphaFoldDB" id="A0A1G1TF65"/>
<dbReference type="OrthoDB" id="9800692at2"/>
<proteinExistence type="predicted"/>
<evidence type="ECO:0000313" key="1">
    <source>
        <dbReference type="EMBL" id="OGX89522.1"/>
    </source>
</evidence>
<evidence type="ECO:0008006" key="3">
    <source>
        <dbReference type="Google" id="ProtNLM"/>
    </source>
</evidence>
<evidence type="ECO:0000313" key="2">
    <source>
        <dbReference type="Proteomes" id="UP000177506"/>
    </source>
</evidence>
<keyword evidence="2" id="KW-1185">Reference proteome</keyword>
<dbReference type="RefSeq" id="WP_070744782.1">
    <property type="nucleotide sequence ID" value="NZ_MDZA01000277.1"/>
</dbReference>
<dbReference type="InterPro" id="IPR036249">
    <property type="entry name" value="Thioredoxin-like_sf"/>
</dbReference>
<dbReference type="Gene3D" id="3.40.30.10">
    <property type="entry name" value="Glutaredoxin"/>
    <property type="match status" value="1"/>
</dbReference>
<reference evidence="1 2" key="1">
    <citation type="submission" date="2016-08" db="EMBL/GenBank/DDBJ databases">
        <title>Hymenobacter coccineus sp. nov., Hymenobacter lapidarius sp. nov. and Hymenobacter glacialis sp. nov., isolated from Antarctic soil.</title>
        <authorList>
            <person name="Sedlacek I."/>
            <person name="Kralova S."/>
            <person name="Kyrova K."/>
            <person name="Maslanova I."/>
            <person name="Stankova E."/>
            <person name="Vrbovska V."/>
            <person name="Nemec M."/>
            <person name="Bartak M."/>
            <person name="Svec P."/>
            <person name="Busse H.-J."/>
            <person name="Pantucek R."/>
        </authorList>
    </citation>
    <scope>NUCLEOTIDE SEQUENCE [LARGE SCALE GENOMIC DNA]</scope>
    <source>
        <strain evidence="1 2">CCM 8649</strain>
    </source>
</reference>
<protein>
    <recommendedName>
        <fullName evidence="3">(2Fe-2S) ferredoxin domain-containing protein</fullName>
    </recommendedName>
</protein>
<name>A0A1G1TF65_9BACT</name>